<dbReference type="EMBL" id="MKVH01000002">
    <property type="protein sequence ID" value="OJX61298.1"/>
    <property type="molecule type" value="Genomic_DNA"/>
</dbReference>
<evidence type="ECO:0000256" key="2">
    <source>
        <dbReference type="RuleBase" id="RU003749"/>
    </source>
</evidence>
<dbReference type="SUPFAM" id="SSF52091">
    <property type="entry name" value="SpoIIaa-like"/>
    <property type="match status" value="1"/>
</dbReference>
<dbReference type="CDD" id="cd07043">
    <property type="entry name" value="STAS_anti-anti-sigma_factors"/>
    <property type="match status" value="1"/>
</dbReference>
<evidence type="ECO:0000256" key="1">
    <source>
        <dbReference type="ARBA" id="ARBA00009013"/>
    </source>
</evidence>
<dbReference type="PROSITE" id="PS50801">
    <property type="entry name" value="STAS"/>
    <property type="match status" value="1"/>
</dbReference>
<dbReference type="Gene3D" id="3.30.750.24">
    <property type="entry name" value="STAS domain"/>
    <property type="match status" value="1"/>
</dbReference>
<comment type="caution">
    <text evidence="4">The sequence shown here is derived from an EMBL/GenBank/DDBJ whole genome shotgun (WGS) entry which is preliminary data.</text>
</comment>
<organism evidence="4 5">
    <name type="scientific">Candidatus Kapaibacterium thiocyanatum</name>
    <dbReference type="NCBI Taxonomy" id="1895771"/>
    <lineage>
        <taxon>Bacteria</taxon>
        <taxon>Pseudomonadati</taxon>
        <taxon>Candidatus Kapaibacteriota</taxon>
        <taxon>Candidatus Kapaibacteriia</taxon>
        <taxon>Candidatus Kapaibacteriales</taxon>
        <taxon>Candidatus Kapaibacteriaceae</taxon>
        <taxon>Candidatus Kapaibacterium</taxon>
    </lineage>
</organism>
<accession>A0A1M3L6V7</accession>
<feature type="domain" description="STAS" evidence="3">
    <location>
        <begin position="7"/>
        <end position="116"/>
    </location>
</feature>
<dbReference type="STRING" id="1895771.BGO89_01600"/>
<dbReference type="PANTHER" id="PTHR33495">
    <property type="entry name" value="ANTI-SIGMA FACTOR ANTAGONIST TM_1081-RELATED-RELATED"/>
    <property type="match status" value="1"/>
</dbReference>
<dbReference type="Proteomes" id="UP000184233">
    <property type="component" value="Unassembled WGS sequence"/>
</dbReference>
<evidence type="ECO:0000313" key="4">
    <source>
        <dbReference type="EMBL" id="OJX61298.1"/>
    </source>
</evidence>
<comment type="similarity">
    <text evidence="1 2">Belongs to the anti-sigma-factor antagonist family.</text>
</comment>
<dbReference type="InterPro" id="IPR036513">
    <property type="entry name" value="STAS_dom_sf"/>
</dbReference>
<dbReference type="AlphaFoldDB" id="A0A1M3L6V7"/>
<dbReference type="NCBIfam" id="TIGR00377">
    <property type="entry name" value="ant_ant_sig"/>
    <property type="match status" value="1"/>
</dbReference>
<dbReference type="PANTHER" id="PTHR33495:SF2">
    <property type="entry name" value="ANTI-SIGMA FACTOR ANTAGONIST TM_1081-RELATED"/>
    <property type="match status" value="1"/>
</dbReference>
<reference evidence="4 5" key="1">
    <citation type="submission" date="2016-09" db="EMBL/GenBank/DDBJ databases">
        <title>Genome-resolved meta-omics ties microbial dynamics to process performance in biotechnology for thiocyanate degradation.</title>
        <authorList>
            <person name="Kantor R.S."/>
            <person name="Huddy R.J."/>
            <person name="Iyer R."/>
            <person name="Thomas B.C."/>
            <person name="Brown C.T."/>
            <person name="Anantharaman K."/>
            <person name="Tringe S."/>
            <person name="Hettich R.L."/>
            <person name="Harrison S.T."/>
            <person name="Banfield J.F."/>
        </authorList>
    </citation>
    <scope>NUCLEOTIDE SEQUENCE [LARGE SCALE GENOMIC DNA]</scope>
    <source>
        <strain evidence="4">59-99</strain>
    </source>
</reference>
<dbReference type="GO" id="GO:0043856">
    <property type="term" value="F:anti-sigma factor antagonist activity"/>
    <property type="evidence" value="ECO:0007669"/>
    <property type="project" value="InterPro"/>
</dbReference>
<dbReference type="InterPro" id="IPR003658">
    <property type="entry name" value="Anti-sigma_ant"/>
</dbReference>
<gene>
    <name evidence="4" type="ORF">BGO89_01600</name>
</gene>
<evidence type="ECO:0000259" key="3">
    <source>
        <dbReference type="PROSITE" id="PS50801"/>
    </source>
</evidence>
<protein>
    <recommendedName>
        <fullName evidence="2">Anti-sigma factor antagonist</fullName>
    </recommendedName>
</protein>
<dbReference type="Pfam" id="PF01740">
    <property type="entry name" value="STAS"/>
    <property type="match status" value="1"/>
</dbReference>
<name>A0A1M3L6V7_9BACT</name>
<sequence>MSQKSFSSSATKRERGTCVIELAGYLDAHTATELENMMQSVINGGCRRLVIDFSDLEYISSAGLGVFMVFIESVRSDGGDIKLAAMKPKVFTVFDLLGFPVLFEIHATVDEAIAAFPQEA</sequence>
<proteinExistence type="inferred from homology"/>
<dbReference type="InterPro" id="IPR002645">
    <property type="entry name" value="STAS_dom"/>
</dbReference>
<evidence type="ECO:0000313" key="5">
    <source>
        <dbReference type="Proteomes" id="UP000184233"/>
    </source>
</evidence>